<reference evidence="3" key="2">
    <citation type="submission" date="2015-07" db="EMBL/GenBank/DDBJ databases">
        <authorList>
            <person name="Noorani M."/>
        </authorList>
    </citation>
    <scope>NUCLEOTIDE SEQUENCE</scope>
    <source>
        <strain evidence="3">Yugu1</strain>
    </source>
</reference>
<dbReference type="InterPro" id="IPR055411">
    <property type="entry name" value="LRR_FXL15/At3g58940/PEG3-like"/>
</dbReference>
<name>A0A368R152_SETIT</name>
<dbReference type="InterPro" id="IPR036047">
    <property type="entry name" value="F-box-like_dom_sf"/>
</dbReference>
<dbReference type="InterPro" id="IPR055302">
    <property type="entry name" value="F-box_dom-containing"/>
</dbReference>
<evidence type="ECO:0000259" key="1">
    <source>
        <dbReference type="Pfam" id="PF00646"/>
    </source>
</evidence>
<reference evidence="3" key="1">
    <citation type="journal article" date="2012" name="Nat. Biotechnol.">
        <title>Reference genome sequence of the model plant Setaria.</title>
        <authorList>
            <person name="Bennetzen J.L."/>
            <person name="Schmutz J."/>
            <person name="Wang H."/>
            <person name="Percifield R."/>
            <person name="Hawkins J."/>
            <person name="Pontaroli A.C."/>
            <person name="Estep M."/>
            <person name="Feng L."/>
            <person name="Vaughn J.N."/>
            <person name="Grimwood J."/>
            <person name="Jenkins J."/>
            <person name="Barry K."/>
            <person name="Lindquist E."/>
            <person name="Hellsten U."/>
            <person name="Deshpande S."/>
            <person name="Wang X."/>
            <person name="Wu X."/>
            <person name="Mitros T."/>
            <person name="Triplett J."/>
            <person name="Yang X."/>
            <person name="Ye C.Y."/>
            <person name="Mauro-Herrera M."/>
            <person name="Wang L."/>
            <person name="Li P."/>
            <person name="Sharma M."/>
            <person name="Sharma R."/>
            <person name="Ronald P.C."/>
            <person name="Panaud O."/>
            <person name="Kellogg E.A."/>
            <person name="Brutnell T.P."/>
            <person name="Doust A.N."/>
            <person name="Tuskan G.A."/>
            <person name="Rokhsar D."/>
            <person name="Devos K.M."/>
        </authorList>
    </citation>
    <scope>NUCLEOTIDE SEQUENCE [LARGE SCALE GENOMIC DNA]</scope>
    <source>
        <strain evidence="3">Yugu1</strain>
    </source>
</reference>
<sequence>MDRPTLELWRDRGMDLQLLEDDTRSALSLPVSHHAALSVLPALDGADHISALPDALLRNIVSRLPVNDAACTAALSWRWRGHSTPLILVDVHLTSSHVEAFPSLLARTSPLSVKGVRHLVLVNRPWPLNVDLPATFFGMRTVAFPHLKELGLSCMGIENWDMDFVLAKSPVLSLRCVQIIEEGIELEIAVEDAPPLERLMCGHHQPATSCPGGSRLAMPRH</sequence>
<proteinExistence type="predicted"/>
<evidence type="ECO:0000259" key="2">
    <source>
        <dbReference type="Pfam" id="PF24758"/>
    </source>
</evidence>
<dbReference type="OrthoDB" id="602515at2759"/>
<dbReference type="SUPFAM" id="SSF81383">
    <property type="entry name" value="F-box domain"/>
    <property type="match status" value="1"/>
</dbReference>
<feature type="domain" description="F-box/LRR-repeat protein 15/At3g58940/PEG3-like LRR" evidence="2">
    <location>
        <begin position="140"/>
        <end position="172"/>
    </location>
</feature>
<accession>A0A368R152</accession>
<dbReference type="Pfam" id="PF24758">
    <property type="entry name" value="LRR_At5g56370"/>
    <property type="match status" value="1"/>
</dbReference>
<dbReference type="Pfam" id="PF00646">
    <property type="entry name" value="F-box"/>
    <property type="match status" value="1"/>
</dbReference>
<dbReference type="InterPro" id="IPR001810">
    <property type="entry name" value="F-box_dom"/>
</dbReference>
<gene>
    <name evidence="3" type="ORF">SETIT_5G032500v2</name>
</gene>
<evidence type="ECO:0000313" key="3">
    <source>
        <dbReference type="EMBL" id="RCV23778.1"/>
    </source>
</evidence>
<organism evidence="3">
    <name type="scientific">Setaria italica</name>
    <name type="common">Foxtail millet</name>
    <name type="synonym">Panicum italicum</name>
    <dbReference type="NCBI Taxonomy" id="4555"/>
    <lineage>
        <taxon>Eukaryota</taxon>
        <taxon>Viridiplantae</taxon>
        <taxon>Streptophyta</taxon>
        <taxon>Embryophyta</taxon>
        <taxon>Tracheophyta</taxon>
        <taxon>Spermatophyta</taxon>
        <taxon>Magnoliopsida</taxon>
        <taxon>Liliopsida</taxon>
        <taxon>Poales</taxon>
        <taxon>Poaceae</taxon>
        <taxon>PACMAD clade</taxon>
        <taxon>Panicoideae</taxon>
        <taxon>Panicodae</taxon>
        <taxon>Paniceae</taxon>
        <taxon>Cenchrinae</taxon>
        <taxon>Setaria</taxon>
    </lineage>
</organism>
<dbReference type="PANTHER" id="PTHR32141:SF41">
    <property type="entry name" value="OS04G0208600 PROTEIN"/>
    <property type="match status" value="1"/>
</dbReference>
<protein>
    <submittedName>
        <fullName evidence="3">Uncharacterized protein</fullName>
    </submittedName>
</protein>
<feature type="domain" description="F-box" evidence="1">
    <location>
        <begin position="49"/>
        <end position="80"/>
    </location>
</feature>
<dbReference type="EMBL" id="CM003532">
    <property type="protein sequence ID" value="RCV23778.1"/>
    <property type="molecule type" value="Genomic_DNA"/>
</dbReference>
<dbReference type="PANTHER" id="PTHR32141">
    <property type="match status" value="1"/>
</dbReference>
<dbReference type="AlphaFoldDB" id="A0A368R152"/>